<feature type="repeat" description="TPR" evidence="1">
    <location>
        <begin position="434"/>
        <end position="467"/>
    </location>
</feature>
<organism evidence="2 3">
    <name type="scientific">Trichomalopsis sarcophagae</name>
    <dbReference type="NCBI Taxonomy" id="543379"/>
    <lineage>
        <taxon>Eukaryota</taxon>
        <taxon>Metazoa</taxon>
        <taxon>Ecdysozoa</taxon>
        <taxon>Arthropoda</taxon>
        <taxon>Hexapoda</taxon>
        <taxon>Insecta</taxon>
        <taxon>Pterygota</taxon>
        <taxon>Neoptera</taxon>
        <taxon>Endopterygota</taxon>
        <taxon>Hymenoptera</taxon>
        <taxon>Apocrita</taxon>
        <taxon>Proctotrupomorpha</taxon>
        <taxon>Chalcidoidea</taxon>
        <taxon>Pteromalidae</taxon>
        <taxon>Pteromalinae</taxon>
        <taxon>Trichomalopsis</taxon>
    </lineage>
</organism>
<protein>
    <submittedName>
        <fullName evidence="2">Uncharacterized protein</fullName>
    </submittedName>
</protein>
<dbReference type="GO" id="GO:1990756">
    <property type="term" value="F:ubiquitin-like ligase-substrate adaptor activity"/>
    <property type="evidence" value="ECO:0007669"/>
    <property type="project" value="TreeGrafter"/>
</dbReference>
<dbReference type="GO" id="GO:0006886">
    <property type="term" value="P:intracellular protein transport"/>
    <property type="evidence" value="ECO:0007669"/>
    <property type="project" value="InterPro"/>
</dbReference>
<dbReference type="InterPro" id="IPR011990">
    <property type="entry name" value="TPR-like_helical_dom_sf"/>
</dbReference>
<dbReference type="SMART" id="SM00028">
    <property type="entry name" value="TPR"/>
    <property type="match status" value="3"/>
</dbReference>
<dbReference type="InterPro" id="IPR019734">
    <property type="entry name" value="TPR_rpt"/>
</dbReference>
<dbReference type="Proteomes" id="UP000215335">
    <property type="component" value="Unassembled WGS sequence"/>
</dbReference>
<proteinExistence type="predicted"/>
<dbReference type="SUPFAM" id="SSF48452">
    <property type="entry name" value="TPR-like"/>
    <property type="match status" value="2"/>
</dbReference>
<dbReference type="GO" id="GO:0043161">
    <property type="term" value="P:proteasome-mediated ubiquitin-dependent protein catabolic process"/>
    <property type="evidence" value="ECO:0007669"/>
    <property type="project" value="TreeGrafter"/>
</dbReference>
<reference evidence="2 3" key="1">
    <citation type="journal article" date="2017" name="Curr. Biol.">
        <title>The Evolution of Venom by Co-option of Single-Copy Genes.</title>
        <authorList>
            <person name="Martinson E.O."/>
            <person name="Mrinalini"/>
            <person name="Kelkar Y.D."/>
            <person name="Chang C.H."/>
            <person name="Werren J.H."/>
        </authorList>
    </citation>
    <scope>NUCLEOTIDE SEQUENCE [LARGE SCALE GENOMIC DNA]</scope>
    <source>
        <strain evidence="2 3">Alberta</strain>
        <tissue evidence="2">Whole body</tissue>
    </source>
</reference>
<evidence type="ECO:0000313" key="2">
    <source>
        <dbReference type="EMBL" id="OXU17020.1"/>
    </source>
</evidence>
<dbReference type="EMBL" id="NNAY01005088">
    <property type="protein sequence ID" value="OXU17020.1"/>
    <property type="molecule type" value="Genomic_DNA"/>
</dbReference>
<dbReference type="Pfam" id="PF13424">
    <property type="entry name" value="TPR_12"/>
    <property type="match status" value="1"/>
</dbReference>
<comment type="caution">
    <text evidence="2">The sequence shown here is derived from an EMBL/GenBank/DDBJ whole genome shotgun (WGS) entry which is preliminary data.</text>
</comment>
<dbReference type="OrthoDB" id="7103806at2759"/>
<dbReference type="PROSITE" id="PS50005">
    <property type="entry name" value="TPR"/>
    <property type="match status" value="1"/>
</dbReference>
<dbReference type="InterPro" id="IPR042476">
    <property type="entry name" value="APPBP2"/>
</dbReference>
<name>A0A232EF84_9HYME</name>
<evidence type="ECO:0000256" key="1">
    <source>
        <dbReference type="PROSITE-ProRule" id="PRU00339"/>
    </source>
</evidence>
<dbReference type="Pfam" id="PF13374">
    <property type="entry name" value="TPR_10"/>
    <property type="match status" value="1"/>
</dbReference>
<evidence type="ECO:0000313" key="3">
    <source>
        <dbReference type="Proteomes" id="UP000215335"/>
    </source>
</evidence>
<dbReference type="Gene3D" id="1.25.40.10">
    <property type="entry name" value="Tetratricopeptide repeat domain"/>
    <property type="match status" value="2"/>
</dbReference>
<dbReference type="AlphaFoldDB" id="A0A232EF84"/>
<dbReference type="STRING" id="543379.A0A232EF84"/>
<dbReference type="PANTHER" id="PTHR46575:SF1">
    <property type="entry name" value="AMYLOID PROTEIN-BINDING PROTEIN 2"/>
    <property type="match status" value="1"/>
</dbReference>
<keyword evidence="1" id="KW-0802">TPR repeat</keyword>
<gene>
    <name evidence="2" type="ORF">TSAR_006358</name>
</gene>
<accession>A0A232EF84</accession>
<dbReference type="GO" id="GO:0031462">
    <property type="term" value="C:Cul2-RING ubiquitin ligase complex"/>
    <property type="evidence" value="ECO:0007669"/>
    <property type="project" value="TreeGrafter"/>
</dbReference>
<keyword evidence="3" id="KW-1185">Reference proteome</keyword>
<dbReference type="PANTHER" id="PTHR46575">
    <property type="entry name" value="AMYLOID PROTEIN-BINDING PROTEIN 2"/>
    <property type="match status" value="1"/>
</dbReference>
<sequence length="581" mass="66224">MAEAHDSKTTSSTKSLYELSVSAVAEHFIAYKKYLNFLPENVLFDLYYQLYKDKKLFLLGIEFSDLNILLRMLKVTNRRIHLLKSFQALMENGTKVGTELAISYKHCCQSNKNNLDAQERIINLGLRLGGFLSDAGWYLESEKVLSACKDLCILGPQNPDTWCRTLDCCHKLLHAQAAYCAFTGAAETYQLALQTIEKLKNAGYTNTNHAALYAEFGVLFFIRSEYDQAYKWSVEALKQLTPSIPGHIVINVLRQAAKSCVVKREFQKAGLLIKQAVYLAREIFDTDHPKYSDVLIDYGFYLLNSDSIVNSVSVYNFALDIRKSIFSLYNLHVAKAHEDLAYALYVQEYSSGKFNSAIIHANKAIAIMEKLLPAEHLMLASAKRVKALILEEIALDTAPTPGPEPNLLHKSESLHLSALQLAKTAFGERNVQTAKHYGNLGRLYQSMRRFPEAEEMHLKAINIKEELLGSDDYEVGLSIGHLASLYNFHMNRYRDAEELYYRSIAISLKLFGKGYSGLEYDYRGLLHVYTKLEETDKYLEYMDALNHWKELRDRHAELDEPPIDQKCPQPIEDITNAFFSM</sequence>